<feature type="domain" description="CD-NTase associated protein 4-like DNA endonuclease" evidence="1">
    <location>
        <begin position="15"/>
        <end position="211"/>
    </location>
</feature>
<dbReference type="RefSeq" id="WP_320883447.1">
    <property type="nucleotide sequence ID" value="NZ_BAABZA010000001.1"/>
</dbReference>
<evidence type="ECO:0000313" key="3">
    <source>
        <dbReference type="Proteomes" id="UP001276902"/>
    </source>
</evidence>
<sequence>MSLEKIISASHKEIAGSRTKNRLTVQISYAMQLIMDFYSTEFLVMMDYIEDVSIICNPTNPSEIHLYQVKTKSPDKQYSFTTIIKDKWYQELYNNAKKYQGFIRSAAVVCNTDVVHNNKNVFPNAKTRLDEKSIQKNIKKIQEAIAKDQKIKEEEVDLSKFYFIRSSLSTKGHKEEVEHEFEDFLLTKDPELQVATVKSIYNLLYDGLDEKFNNEIDENCTDLKEIFNQKGINSRDIKDVISCGLAIQIPTLDKLFSDFNITSVLERKKYAMQYRQIKMDMYSDMMVFVETKKIVLKLIEEVNQSGIDDMPEILLSVHEQVTKNNLISAVYAEEYYLKILIMILIYRYCYGGEIK</sequence>
<protein>
    <submittedName>
        <fullName evidence="2">DUF4297 domain-containing protein</fullName>
    </submittedName>
</protein>
<evidence type="ECO:0000313" key="2">
    <source>
        <dbReference type="EMBL" id="MDY5167964.1"/>
    </source>
</evidence>
<dbReference type="GO" id="GO:0004518">
    <property type="term" value="F:nuclease activity"/>
    <property type="evidence" value="ECO:0007669"/>
    <property type="project" value="InterPro"/>
</dbReference>
<accession>A0AB35US04</accession>
<dbReference type="InterPro" id="IPR025382">
    <property type="entry name" value="Cap4-like_endonuclease_dom"/>
</dbReference>
<dbReference type="Pfam" id="PF14130">
    <property type="entry name" value="Cap4_nuclease"/>
    <property type="match status" value="1"/>
</dbReference>
<dbReference type="EMBL" id="JALDAW010000011">
    <property type="protein sequence ID" value="MDY5167964.1"/>
    <property type="molecule type" value="Genomic_DNA"/>
</dbReference>
<dbReference type="AlphaFoldDB" id="A0AB35US04"/>
<reference evidence="2" key="1">
    <citation type="submission" date="2022-03" db="EMBL/GenBank/DDBJ databases">
        <title>First case of bacteraemia caused by Dielma fastidiosa in a patient hospitalised with diverticulitis.</title>
        <authorList>
            <person name="Forman-Ankjaer B."/>
            <person name="Hvid-Jensen F."/>
            <person name="Kobel C.M."/>
            <person name="Greve T."/>
        </authorList>
    </citation>
    <scope>NUCLEOTIDE SEQUENCE</scope>
    <source>
        <strain evidence="2">AUH_DF_2021</strain>
    </source>
</reference>
<proteinExistence type="predicted"/>
<name>A0AB35US04_9FIRM</name>
<gene>
    <name evidence="2" type="ORF">MQE39_07535</name>
</gene>
<evidence type="ECO:0000259" key="1">
    <source>
        <dbReference type="Pfam" id="PF14130"/>
    </source>
</evidence>
<comment type="caution">
    <text evidence="2">The sequence shown here is derived from an EMBL/GenBank/DDBJ whole genome shotgun (WGS) entry which is preliminary data.</text>
</comment>
<organism evidence="2 3">
    <name type="scientific">Dielma fastidiosa</name>
    <dbReference type="NCBI Taxonomy" id="1034346"/>
    <lineage>
        <taxon>Bacteria</taxon>
        <taxon>Bacillati</taxon>
        <taxon>Bacillota</taxon>
        <taxon>Erysipelotrichia</taxon>
        <taxon>Erysipelotrichales</taxon>
        <taxon>Erysipelotrichaceae</taxon>
        <taxon>Dielma</taxon>
    </lineage>
</organism>
<dbReference type="Proteomes" id="UP001276902">
    <property type="component" value="Unassembled WGS sequence"/>
</dbReference>